<dbReference type="Gene3D" id="1.20.1250.20">
    <property type="entry name" value="MFS general substrate transporter like domains"/>
    <property type="match status" value="2"/>
</dbReference>
<dbReference type="Proteomes" id="UP001225316">
    <property type="component" value="Unassembled WGS sequence"/>
</dbReference>
<feature type="transmembrane region" description="Helical" evidence="4">
    <location>
        <begin position="340"/>
        <end position="358"/>
    </location>
</feature>
<evidence type="ECO:0000256" key="1">
    <source>
        <dbReference type="ARBA" id="ARBA00022692"/>
    </source>
</evidence>
<dbReference type="SUPFAM" id="SSF103473">
    <property type="entry name" value="MFS general substrate transporter"/>
    <property type="match status" value="1"/>
</dbReference>
<feature type="transmembrane region" description="Helical" evidence="4">
    <location>
        <begin position="46"/>
        <end position="66"/>
    </location>
</feature>
<reference evidence="6 7" key="1">
    <citation type="submission" date="2023-04" db="EMBL/GenBank/DDBJ databases">
        <title>A novel bacteria isolated from coastal sediment.</title>
        <authorList>
            <person name="Liu X.-J."/>
            <person name="Du Z.-J."/>
        </authorList>
    </citation>
    <scope>NUCLEOTIDE SEQUENCE [LARGE SCALE GENOMIC DNA]</scope>
    <source>
        <strain evidence="6 7">SDUM461003</strain>
    </source>
</reference>
<dbReference type="PANTHER" id="PTHR11360:SF317">
    <property type="entry name" value="MAJOR FACILITATOR SUPERFAMILY (MFS) PROFILE DOMAIN-CONTAINING PROTEIN-RELATED"/>
    <property type="match status" value="1"/>
</dbReference>
<dbReference type="EMBL" id="JARXHW010000002">
    <property type="protein sequence ID" value="MDQ8206158.1"/>
    <property type="molecule type" value="Genomic_DNA"/>
</dbReference>
<keyword evidence="3 4" id="KW-0472">Membrane</keyword>
<feature type="transmembrane region" description="Helical" evidence="4">
    <location>
        <begin position="134"/>
        <end position="154"/>
    </location>
</feature>
<feature type="transmembrane region" description="Helical" evidence="4">
    <location>
        <begin position="433"/>
        <end position="455"/>
    </location>
</feature>
<feature type="transmembrane region" description="Helical" evidence="4">
    <location>
        <begin position="73"/>
        <end position="92"/>
    </location>
</feature>
<keyword evidence="7" id="KW-1185">Reference proteome</keyword>
<dbReference type="InterPro" id="IPR050327">
    <property type="entry name" value="Proton-linked_MCT"/>
</dbReference>
<dbReference type="InterPro" id="IPR011701">
    <property type="entry name" value="MFS"/>
</dbReference>
<feature type="transmembrane region" description="Helical" evidence="4">
    <location>
        <begin position="364"/>
        <end position="389"/>
    </location>
</feature>
<dbReference type="RefSeq" id="WP_308948158.1">
    <property type="nucleotide sequence ID" value="NZ_JARXHW010000002.1"/>
</dbReference>
<protein>
    <submittedName>
        <fullName evidence="6">OFA family MFS transporter</fullName>
    </submittedName>
</protein>
<dbReference type="Pfam" id="PF07690">
    <property type="entry name" value="MFS_1"/>
    <property type="match status" value="2"/>
</dbReference>
<comment type="caution">
    <text evidence="6">The sequence shown here is derived from an EMBL/GenBank/DDBJ whole genome shotgun (WGS) entry which is preliminary data.</text>
</comment>
<accession>A0ABU1APV1</accession>
<dbReference type="PANTHER" id="PTHR11360">
    <property type="entry name" value="MONOCARBOXYLATE TRANSPORTER"/>
    <property type="match status" value="1"/>
</dbReference>
<feature type="transmembrane region" description="Helical" evidence="4">
    <location>
        <begin position="219"/>
        <end position="238"/>
    </location>
</feature>
<dbReference type="CDD" id="cd17353">
    <property type="entry name" value="MFS_OFA_like"/>
    <property type="match status" value="1"/>
</dbReference>
<keyword evidence="1 4" id="KW-0812">Transmembrane</keyword>
<evidence type="ECO:0000259" key="5">
    <source>
        <dbReference type="PROSITE" id="PS50850"/>
    </source>
</evidence>
<feature type="transmembrane region" description="Helical" evidence="4">
    <location>
        <begin position="314"/>
        <end position="333"/>
    </location>
</feature>
<gene>
    <name evidence="6" type="ORF">QEH52_01455</name>
</gene>
<proteinExistence type="predicted"/>
<feature type="domain" description="Major facilitator superfamily (MFS) profile" evidence="5">
    <location>
        <begin position="267"/>
        <end position="470"/>
    </location>
</feature>
<evidence type="ECO:0000313" key="7">
    <source>
        <dbReference type="Proteomes" id="UP001225316"/>
    </source>
</evidence>
<evidence type="ECO:0000256" key="2">
    <source>
        <dbReference type="ARBA" id="ARBA00022989"/>
    </source>
</evidence>
<evidence type="ECO:0000256" key="3">
    <source>
        <dbReference type="ARBA" id="ARBA00023136"/>
    </source>
</evidence>
<feature type="transmembrane region" description="Helical" evidence="4">
    <location>
        <begin position="7"/>
        <end position="26"/>
    </location>
</feature>
<feature type="transmembrane region" description="Helical" evidence="4">
    <location>
        <begin position="98"/>
        <end position="122"/>
    </location>
</feature>
<name>A0ABU1APV1_9BACT</name>
<evidence type="ECO:0000313" key="6">
    <source>
        <dbReference type="EMBL" id="MDQ8206158.1"/>
    </source>
</evidence>
<feature type="transmembrane region" description="Helical" evidence="4">
    <location>
        <begin position="401"/>
        <end position="421"/>
    </location>
</feature>
<dbReference type="InterPro" id="IPR020846">
    <property type="entry name" value="MFS_dom"/>
</dbReference>
<dbReference type="InterPro" id="IPR036259">
    <property type="entry name" value="MFS_trans_sf"/>
</dbReference>
<sequence>MKTKNRWLIAASACSINLSIGSIYAYSVWKMPLENTFGWSSSNTSLAFSLAIFFLGLSAAFLGSFIQRKGARFGGLLSAAFFSGGLLGSALACQVESLPLFYLSFGAVSGIGLGLGYISPIATLVKWFPDRRGLATGLAIMGFGFGGLVCAKLIDQFVPVQAEISLPQGISAYEYQQQATDAVTATATSPDAAALAATPEPELAPQKTLLYQKASIVRAFSYLAGIYLVIMVPSALYITPPTRDDLQTLPSKETSLQTKSQGEELTVAQALKRPAFYGLWSMLFINASCGIALISTAKKMGYEMVHLSDSEASLLVMGISLFNGLGRIGWAALSDYIGRPNTFVAFFVLQIAAFPLLAKLTHFPILFMGITFIILSCYGGGFATIPTYISDLFGIRAMPTLLGIILTAWSCAGLVGPMVNARVYEATQSYQTSLYVFGAALVGALIISLLMKLNLQTQPQATARRLVQEH</sequence>
<feature type="transmembrane region" description="Helical" evidence="4">
    <location>
        <begin position="275"/>
        <end position="294"/>
    </location>
</feature>
<evidence type="ECO:0000256" key="4">
    <source>
        <dbReference type="SAM" id="Phobius"/>
    </source>
</evidence>
<organism evidence="6 7">
    <name type="scientific">Thalassobacterium maritimum</name>
    <dbReference type="NCBI Taxonomy" id="3041265"/>
    <lineage>
        <taxon>Bacteria</taxon>
        <taxon>Pseudomonadati</taxon>
        <taxon>Verrucomicrobiota</taxon>
        <taxon>Opitutia</taxon>
        <taxon>Puniceicoccales</taxon>
        <taxon>Coraliomargaritaceae</taxon>
        <taxon>Thalassobacterium</taxon>
    </lineage>
</organism>
<keyword evidence="2 4" id="KW-1133">Transmembrane helix</keyword>
<dbReference type="PROSITE" id="PS50850">
    <property type="entry name" value="MFS"/>
    <property type="match status" value="1"/>
</dbReference>